<accession>A0A1I1BJ92</accession>
<dbReference type="Proteomes" id="UP000198790">
    <property type="component" value="Unassembled WGS sequence"/>
</dbReference>
<feature type="transmembrane region" description="Helical" evidence="1">
    <location>
        <begin position="44"/>
        <end position="66"/>
    </location>
</feature>
<evidence type="ECO:0000313" key="2">
    <source>
        <dbReference type="EMBL" id="SFB50445.1"/>
    </source>
</evidence>
<dbReference type="STRING" id="237018.SAMN04489723_11468"/>
<organism evidence="2 3">
    <name type="scientific">Algoriphagus aquimarinus</name>
    <dbReference type="NCBI Taxonomy" id="237018"/>
    <lineage>
        <taxon>Bacteria</taxon>
        <taxon>Pseudomonadati</taxon>
        <taxon>Bacteroidota</taxon>
        <taxon>Cytophagia</taxon>
        <taxon>Cytophagales</taxon>
        <taxon>Cyclobacteriaceae</taxon>
        <taxon>Algoriphagus</taxon>
    </lineage>
</organism>
<keyword evidence="1" id="KW-0472">Membrane</keyword>
<dbReference type="RefSeq" id="WP_092899446.1">
    <property type="nucleotide sequence ID" value="NZ_FOKK01000014.1"/>
</dbReference>
<dbReference type="PANTHER" id="PTHR36394">
    <property type="entry name" value="OS01G0277700 PROTEIN"/>
    <property type="match status" value="1"/>
</dbReference>
<keyword evidence="1" id="KW-1133">Transmembrane helix</keyword>
<dbReference type="AlphaFoldDB" id="A0A1I1BJ92"/>
<evidence type="ECO:0000256" key="1">
    <source>
        <dbReference type="SAM" id="Phobius"/>
    </source>
</evidence>
<keyword evidence="3" id="KW-1185">Reference proteome</keyword>
<dbReference type="EMBL" id="FOKK01000014">
    <property type="protein sequence ID" value="SFB50445.1"/>
    <property type="molecule type" value="Genomic_DNA"/>
</dbReference>
<feature type="transmembrane region" description="Helical" evidence="1">
    <location>
        <begin position="175"/>
        <end position="200"/>
    </location>
</feature>
<feature type="transmembrane region" description="Helical" evidence="1">
    <location>
        <begin position="212"/>
        <end position="231"/>
    </location>
</feature>
<evidence type="ECO:0000313" key="3">
    <source>
        <dbReference type="Proteomes" id="UP000198790"/>
    </source>
</evidence>
<gene>
    <name evidence="2" type="ORF">SAMN04489723_11468</name>
</gene>
<sequence>MQTELSILLGTAISVSILHTVSGPDHYIPFIAIGKSKGWKLPRILFWTILCGVAHVLTSVLIAFVGAGLGFSLTKIDFLNELRGGVASWILFAFGILYLLYGLYGVYRNKKHKHFDVYDDGSVYVFEHDHQQMTYPVNRKKVTPWILFIVFLLGPCESLFPLMTYPAVQQSSFNMMALIGVFLIFTLLTMVTVVILIYSGFKFFNTEWLEKYMTPISGASIAICGMGMIFLNW</sequence>
<dbReference type="PANTHER" id="PTHR36394:SF1">
    <property type="entry name" value="OS01G0277700 PROTEIN"/>
    <property type="match status" value="1"/>
</dbReference>
<name>A0A1I1BJ92_9BACT</name>
<dbReference type="OrthoDB" id="9782403at2"/>
<feature type="transmembrane region" description="Helical" evidence="1">
    <location>
        <begin position="142"/>
        <end position="163"/>
    </location>
</feature>
<keyword evidence="1 2" id="KW-0812">Transmembrane</keyword>
<feature type="transmembrane region" description="Helical" evidence="1">
    <location>
        <begin position="86"/>
        <end position="107"/>
    </location>
</feature>
<proteinExistence type="predicted"/>
<protein>
    <submittedName>
        <fullName evidence="2">Cytochrome C biogenesis protein transmembrane region</fullName>
    </submittedName>
</protein>
<reference evidence="2 3" key="1">
    <citation type="submission" date="2016-10" db="EMBL/GenBank/DDBJ databases">
        <authorList>
            <person name="de Groot N.N."/>
        </authorList>
    </citation>
    <scope>NUCLEOTIDE SEQUENCE [LARGE SCALE GENOMIC DNA]</scope>
    <source>
        <strain evidence="2 3">DSM 23399</strain>
    </source>
</reference>